<dbReference type="AlphaFoldDB" id="A0A0D3FX93"/>
<dbReference type="Pfam" id="PF00646">
    <property type="entry name" value="F-box"/>
    <property type="match status" value="1"/>
</dbReference>
<dbReference type="HOGENOM" id="CLU_127331_0_0_1"/>
<dbReference type="EnsemblPlants" id="OBART04G16700.1">
    <property type="protein sequence ID" value="OBART04G16700.1"/>
    <property type="gene ID" value="OBART04G16700"/>
</dbReference>
<dbReference type="SMART" id="SM00256">
    <property type="entry name" value="FBOX"/>
    <property type="match status" value="1"/>
</dbReference>
<dbReference type="InterPro" id="IPR044997">
    <property type="entry name" value="F-box_plant"/>
</dbReference>
<dbReference type="PaxDb" id="65489-OBART04G16700.1"/>
<sequence length="189" mass="21043">MTTLLSDLPDDVLLLILDKLDTRDAVRCSLLSRRWSRVPGMLANIELDVDSFAPDPDDDHDDGFTSTLSESARSNHAMVRAVQSILAAHESRHAIRRLGLSFFSRDESVGIVRAVDDAMARGRRIHDLWFTVSSEKPELLCAGRDVARQGARLASYRDKYPRVFAGLTRLHVECVKLGAPRVSAVSEMI</sequence>
<dbReference type="InterPro" id="IPR001810">
    <property type="entry name" value="F-box_dom"/>
</dbReference>
<protein>
    <recommendedName>
        <fullName evidence="1">F-box domain-containing protein</fullName>
    </recommendedName>
</protein>
<evidence type="ECO:0000313" key="2">
    <source>
        <dbReference type="EnsemblPlants" id="OBART04G16700.1"/>
    </source>
</evidence>
<dbReference type="PROSITE" id="PS50181">
    <property type="entry name" value="FBOX"/>
    <property type="match status" value="1"/>
</dbReference>
<feature type="domain" description="F-box" evidence="1">
    <location>
        <begin position="2"/>
        <end position="38"/>
    </location>
</feature>
<dbReference type="InterPro" id="IPR036047">
    <property type="entry name" value="F-box-like_dom_sf"/>
</dbReference>
<reference evidence="2" key="2">
    <citation type="submission" date="2015-03" db="UniProtKB">
        <authorList>
            <consortium name="EnsemblPlants"/>
        </authorList>
    </citation>
    <scope>IDENTIFICATION</scope>
</reference>
<dbReference type="Gene3D" id="1.20.1280.50">
    <property type="match status" value="1"/>
</dbReference>
<proteinExistence type="predicted"/>
<evidence type="ECO:0000313" key="3">
    <source>
        <dbReference type="Proteomes" id="UP000026960"/>
    </source>
</evidence>
<name>A0A0D3FX93_9ORYZ</name>
<accession>A0A0D3FX93</accession>
<dbReference type="SUPFAM" id="SSF81383">
    <property type="entry name" value="F-box domain"/>
    <property type="match status" value="1"/>
</dbReference>
<dbReference type="Gramene" id="OBART04G16700.1">
    <property type="protein sequence ID" value="OBART04G16700.1"/>
    <property type="gene ID" value="OBART04G16700"/>
</dbReference>
<dbReference type="Proteomes" id="UP000026960">
    <property type="component" value="Chromosome 4"/>
</dbReference>
<dbReference type="PANTHER" id="PTHR32153">
    <property type="entry name" value="OJ000223_09.16 PROTEIN"/>
    <property type="match status" value="1"/>
</dbReference>
<keyword evidence="3" id="KW-1185">Reference proteome</keyword>
<evidence type="ECO:0000259" key="1">
    <source>
        <dbReference type="PROSITE" id="PS50181"/>
    </source>
</evidence>
<reference evidence="2" key="1">
    <citation type="journal article" date="2009" name="Rice">
        <title>De Novo Next Generation Sequencing of Plant Genomes.</title>
        <authorList>
            <person name="Rounsley S."/>
            <person name="Marri P.R."/>
            <person name="Yu Y."/>
            <person name="He R."/>
            <person name="Sisneros N."/>
            <person name="Goicoechea J.L."/>
            <person name="Lee S.J."/>
            <person name="Angelova A."/>
            <person name="Kudrna D."/>
            <person name="Luo M."/>
            <person name="Affourtit J."/>
            <person name="Desany B."/>
            <person name="Knight J."/>
            <person name="Niazi F."/>
            <person name="Egholm M."/>
            <person name="Wing R.A."/>
        </authorList>
    </citation>
    <scope>NUCLEOTIDE SEQUENCE [LARGE SCALE GENOMIC DNA]</scope>
    <source>
        <strain evidence="2">cv. IRGC 105608</strain>
    </source>
</reference>
<organism evidence="2">
    <name type="scientific">Oryza barthii</name>
    <dbReference type="NCBI Taxonomy" id="65489"/>
    <lineage>
        <taxon>Eukaryota</taxon>
        <taxon>Viridiplantae</taxon>
        <taxon>Streptophyta</taxon>
        <taxon>Embryophyta</taxon>
        <taxon>Tracheophyta</taxon>
        <taxon>Spermatophyta</taxon>
        <taxon>Magnoliopsida</taxon>
        <taxon>Liliopsida</taxon>
        <taxon>Poales</taxon>
        <taxon>Poaceae</taxon>
        <taxon>BOP clade</taxon>
        <taxon>Oryzoideae</taxon>
        <taxon>Oryzeae</taxon>
        <taxon>Oryzinae</taxon>
        <taxon>Oryza</taxon>
    </lineage>
</organism>